<organism evidence="8 9">
    <name type="scientific">Phytoactinopolyspora halotolerans</name>
    <dbReference type="NCBI Taxonomy" id="1981512"/>
    <lineage>
        <taxon>Bacteria</taxon>
        <taxon>Bacillati</taxon>
        <taxon>Actinomycetota</taxon>
        <taxon>Actinomycetes</taxon>
        <taxon>Jiangellales</taxon>
        <taxon>Jiangellaceae</taxon>
        <taxon>Phytoactinopolyspora</taxon>
    </lineage>
</organism>
<dbReference type="SUPFAM" id="SSF100950">
    <property type="entry name" value="NagB/RpiA/CoA transferase-like"/>
    <property type="match status" value="1"/>
</dbReference>
<evidence type="ECO:0000256" key="6">
    <source>
        <dbReference type="ARBA" id="ARBA00024937"/>
    </source>
</evidence>
<dbReference type="InterPro" id="IPR001034">
    <property type="entry name" value="DeoR_HTH"/>
</dbReference>
<dbReference type="SMART" id="SM01134">
    <property type="entry name" value="DeoRC"/>
    <property type="match status" value="1"/>
</dbReference>
<evidence type="ECO:0000256" key="1">
    <source>
        <dbReference type="ARBA" id="ARBA00021390"/>
    </source>
</evidence>
<evidence type="ECO:0000256" key="3">
    <source>
        <dbReference type="ARBA" id="ARBA00023015"/>
    </source>
</evidence>
<proteinExistence type="predicted"/>
<dbReference type="SMART" id="SM00420">
    <property type="entry name" value="HTH_DEOR"/>
    <property type="match status" value="1"/>
</dbReference>
<dbReference type="PRINTS" id="PR00037">
    <property type="entry name" value="HTHLACR"/>
</dbReference>
<sequence>MYAAERQQLILERVRAEGRVDVAGLASSLEVTAETVRRDLKVLERHGVLRRVHGGAVPVERLGFEPGVADRTDRLVSEKERIAKAAVAELPDDGAILLDAGTTTSRLAEQLPFDRELRVVTNSLTIANIVASRDNLTLYLVGGRIRGVTLAGVGDWPVRALAEVFVDVAFLGTNGLSARRGLTTADQTEAAVKHAMVASARRSVVLADHTKIGTDHFAHVAPLADIDTVITDTGLDEETAAEIEAAGPRVVRV</sequence>
<keyword evidence="9" id="KW-1185">Reference proteome</keyword>
<dbReference type="AlphaFoldDB" id="A0A6L9SE23"/>
<keyword evidence="2" id="KW-0678">Repressor</keyword>
<dbReference type="PROSITE" id="PS51000">
    <property type="entry name" value="HTH_DEOR_2"/>
    <property type="match status" value="1"/>
</dbReference>
<reference evidence="8 9" key="1">
    <citation type="submission" date="2020-02" db="EMBL/GenBank/DDBJ databases">
        <authorList>
            <person name="Li X.-J."/>
            <person name="Han X.-M."/>
        </authorList>
    </citation>
    <scope>NUCLEOTIDE SEQUENCE [LARGE SCALE GENOMIC DNA]</scope>
    <source>
        <strain evidence="8 9">CCTCC AB 2017055</strain>
    </source>
</reference>
<evidence type="ECO:0000313" key="9">
    <source>
        <dbReference type="Proteomes" id="UP000475214"/>
    </source>
</evidence>
<dbReference type="InterPro" id="IPR050313">
    <property type="entry name" value="Carb_Metab_HTH_regulators"/>
</dbReference>
<dbReference type="PANTHER" id="PTHR30363:SF4">
    <property type="entry name" value="GLYCEROL-3-PHOSPHATE REGULON REPRESSOR"/>
    <property type="match status" value="1"/>
</dbReference>
<evidence type="ECO:0000259" key="7">
    <source>
        <dbReference type="PROSITE" id="PS51000"/>
    </source>
</evidence>
<gene>
    <name evidence="8" type="ORF">G1H10_21530</name>
</gene>
<dbReference type="GO" id="GO:0003677">
    <property type="term" value="F:DNA binding"/>
    <property type="evidence" value="ECO:0007669"/>
    <property type="project" value="UniProtKB-KW"/>
</dbReference>
<dbReference type="InterPro" id="IPR037171">
    <property type="entry name" value="NagB/RpiA_transferase-like"/>
</dbReference>
<dbReference type="InterPro" id="IPR018356">
    <property type="entry name" value="Tscrpt_reg_HTH_DeoR_CS"/>
</dbReference>
<dbReference type="Proteomes" id="UP000475214">
    <property type="component" value="Unassembled WGS sequence"/>
</dbReference>
<dbReference type="GO" id="GO:0003700">
    <property type="term" value="F:DNA-binding transcription factor activity"/>
    <property type="evidence" value="ECO:0007669"/>
    <property type="project" value="InterPro"/>
</dbReference>
<keyword evidence="4" id="KW-0238">DNA-binding</keyword>
<dbReference type="Gene3D" id="3.40.50.1360">
    <property type="match status" value="1"/>
</dbReference>
<comment type="caution">
    <text evidence="8">The sequence shown here is derived from an EMBL/GenBank/DDBJ whole genome shotgun (WGS) entry which is preliminary data.</text>
</comment>
<dbReference type="RefSeq" id="WP_163741622.1">
    <property type="nucleotide sequence ID" value="NZ_JAAGOA010000016.1"/>
</dbReference>
<keyword evidence="3" id="KW-0805">Transcription regulation</keyword>
<evidence type="ECO:0000256" key="2">
    <source>
        <dbReference type="ARBA" id="ARBA00022491"/>
    </source>
</evidence>
<accession>A0A6L9SE23</accession>
<dbReference type="SUPFAM" id="SSF46785">
    <property type="entry name" value="Winged helix' DNA-binding domain"/>
    <property type="match status" value="1"/>
</dbReference>
<dbReference type="PROSITE" id="PS00894">
    <property type="entry name" value="HTH_DEOR_1"/>
    <property type="match status" value="1"/>
</dbReference>
<feature type="domain" description="HTH deoR-type" evidence="7">
    <location>
        <begin position="3"/>
        <end position="58"/>
    </location>
</feature>
<dbReference type="Pfam" id="PF08220">
    <property type="entry name" value="HTH_DeoR"/>
    <property type="match status" value="1"/>
</dbReference>
<dbReference type="Gene3D" id="1.10.10.10">
    <property type="entry name" value="Winged helix-like DNA-binding domain superfamily/Winged helix DNA-binding domain"/>
    <property type="match status" value="1"/>
</dbReference>
<evidence type="ECO:0000256" key="5">
    <source>
        <dbReference type="ARBA" id="ARBA00023163"/>
    </source>
</evidence>
<keyword evidence="5" id="KW-0804">Transcription</keyword>
<dbReference type="PANTHER" id="PTHR30363">
    <property type="entry name" value="HTH-TYPE TRANSCRIPTIONAL REGULATOR SRLR-RELATED"/>
    <property type="match status" value="1"/>
</dbReference>
<dbReference type="EMBL" id="JAAGOA010000016">
    <property type="protein sequence ID" value="NEE02751.1"/>
    <property type="molecule type" value="Genomic_DNA"/>
</dbReference>
<dbReference type="InterPro" id="IPR036388">
    <property type="entry name" value="WH-like_DNA-bd_sf"/>
</dbReference>
<evidence type="ECO:0000256" key="4">
    <source>
        <dbReference type="ARBA" id="ARBA00023125"/>
    </source>
</evidence>
<dbReference type="Pfam" id="PF00455">
    <property type="entry name" value="DeoRC"/>
    <property type="match status" value="1"/>
</dbReference>
<evidence type="ECO:0000313" key="8">
    <source>
        <dbReference type="EMBL" id="NEE02751.1"/>
    </source>
</evidence>
<comment type="function">
    <text evidence="6">Repressor of the lactose catabolism operon. Galactose-6-phosphate is the inducer.</text>
</comment>
<protein>
    <recommendedName>
        <fullName evidence="1">Lactose phosphotransferase system repressor</fullName>
    </recommendedName>
</protein>
<name>A0A6L9SE23_9ACTN</name>
<dbReference type="InterPro" id="IPR036390">
    <property type="entry name" value="WH_DNA-bd_sf"/>
</dbReference>
<dbReference type="InterPro" id="IPR014036">
    <property type="entry name" value="DeoR-like_C"/>
</dbReference>